<keyword evidence="6" id="KW-0949">S-adenosyl-L-methionine</keyword>
<keyword evidence="8 12" id="KW-0560">Oxidoreductase</keyword>
<dbReference type="AlphaFoldDB" id="A0A1Y3Y2W2"/>
<evidence type="ECO:0000256" key="12">
    <source>
        <dbReference type="PIRNR" id="PIRNR000368"/>
    </source>
</evidence>
<comment type="similarity">
    <text evidence="3 12">Belongs to the organic radical-activating enzymes family.</text>
</comment>
<evidence type="ECO:0000256" key="4">
    <source>
        <dbReference type="ARBA" id="ARBA00014281"/>
    </source>
</evidence>
<dbReference type="GO" id="GO:0051539">
    <property type="term" value="F:4 iron, 4 sulfur cluster binding"/>
    <property type="evidence" value="ECO:0007669"/>
    <property type="project" value="UniProtKB-KW"/>
</dbReference>
<evidence type="ECO:0000256" key="8">
    <source>
        <dbReference type="ARBA" id="ARBA00023002"/>
    </source>
</evidence>
<evidence type="ECO:0000256" key="5">
    <source>
        <dbReference type="ARBA" id="ARBA00022485"/>
    </source>
</evidence>
<keyword evidence="9" id="KW-0408">Iron</keyword>
<evidence type="ECO:0000256" key="2">
    <source>
        <dbReference type="ARBA" id="ARBA00003852"/>
    </source>
</evidence>
<dbReference type="InterPro" id="IPR013785">
    <property type="entry name" value="Aldolase_TIM"/>
</dbReference>
<dbReference type="NCBIfam" id="TIGR02491">
    <property type="entry name" value="NrdG"/>
    <property type="match status" value="1"/>
</dbReference>
<dbReference type="GO" id="GO:0046872">
    <property type="term" value="F:metal ion binding"/>
    <property type="evidence" value="ECO:0007669"/>
    <property type="project" value="UniProtKB-KW"/>
</dbReference>
<dbReference type="PROSITE" id="PS01087">
    <property type="entry name" value="RADICAL_ACTIVATING"/>
    <property type="match status" value="1"/>
</dbReference>
<dbReference type="RefSeq" id="WP_094335489.1">
    <property type="nucleotide sequence ID" value="NZ_NFIE01000010.1"/>
</dbReference>
<dbReference type="SUPFAM" id="SSF102114">
    <property type="entry name" value="Radical SAM enzymes"/>
    <property type="match status" value="1"/>
</dbReference>
<proteinExistence type="inferred from homology"/>
<dbReference type="EMBL" id="NFIE01000010">
    <property type="protein sequence ID" value="OUN88670.1"/>
    <property type="molecule type" value="Genomic_DNA"/>
</dbReference>
<evidence type="ECO:0000313" key="13">
    <source>
        <dbReference type="EMBL" id="OUN88670.1"/>
    </source>
</evidence>
<gene>
    <name evidence="13" type="ORF">B5G02_05490</name>
</gene>
<evidence type="ECO:0000256" key="11">
    <source>
        <dbReference type="ARBA" id="ARBA00047365"/>
    </source>
</evidence>
<dbReference type="SFLD" id="SFLDG01063">
    <property type="entry name" value="activating_enzymes__group_1"/>
    <property type="match status" value="1"/>
</dbReference>
<evidence type="ECO:0000256" key="6">
    <source>
        <dbReference type="ARBA" id="ARBA00022691"/>
    </source>
</evidence>
<dbReference type="InterPro" id="IPR001989">
    <property type="entry name" value="Radical_activat_CS"/>
</dbReference>
<dbReference type="GO" id="GO:0043365">
    <property type="term" value="F:[formate-C-acetyltransferase]-activating enzyme activity"/>
    <property type="evidence" value="ECO:0007669"/>
    <property type="project" value="InterPro"/>
</dbReference>
<comment type="catalytic activity">
    <reaction evidence="11">
        <text>glycyl-[protein] + reduced [flavodoxin] + S-adenosyl-L-methionine = glycin-2-yl radical-[protein] + semiquinone [flavodoxin] + 5'-deoxyadenosine + L-methionine + H(+)</text>
        <dbReference type="Rhea" id="RHEA:61976"/>
        <dbReference type="Rhea" id="RHEA-COMP:10622"/>
        <dbReference type="Rhea" id="RHEA-COMP:14480"/>
        <dbReference type="Rhea" id="RHEA-COMP:15993"/>
        <dbReference type="Rhea" id="RHEA-COMP:15994"/>
        <dbReference type="ChEBI" id="CHEBI:15378"/>
        <dbReference type="ChEBI" id="CHEBI:17319"/>
        <dbReference type="ChEBI" id="CHEBI:29947"/>
        <dbReference type="ChEBI" id="CHEBI:32722"/>
        <dbReference type="ChEBI" id="CHEBI:57618"/>
        <dbReference type="ChEBI" id="CHEBI:57844"/>
        <dbReference type="ChEBI" id="CHEBI:59789"/>
        <dbReference type="ChEBI" id="CHEBI:140311"/>
    </reaction>
</comment>
<evidence type="ECO:0000313" key="14">
    <source>
        <dbReference type="Proteomes" id="UP000195781"/>
    </source>
</evidence>
<comment type="caution">
    <text evidence="13">The sequence shown here is derived from an EMBL/GenBank/DDBJ whole genome shotgun (WGS) entry which is preliminary data.</text>
</comment>
<dbReference type="PIRSF" id="PIRSF000368">
    <property type="entry name" value="NrdG"/>
    <property type="match status" value="1"/>
</dbReference>
<name>A0A1Y3Y2W2_9ACTN</name>
<evidence type="ECO:0000256" key="1">
    <source>
        <dbReference type="ARBA" id="ARBA00001966"/>
    </source>
</evidence>
<comment type="function">
    <text evidence="2 12">Activation of anaerobic ribonucleoside-triphosphate reductase under anaerobic conditions by generation of an organic free radical, using S-adenosylmethionine and reduced flavodoxin as cosubstrates to produce 5'-deoxy-adenosine.</text>
</comment>
<comment type="cofactor">
    <cofactor evidence="1">
        <name>[4Fe-4S] cluster</name>
        <dbReference type="ChEBI" id="CHEBI:49883"/>
    </cofactor>
</comment>
<dbReference type="Gene3D" id="3.20.20.70">
    <property type="entry name" value="Aldolase class I"/>
    <property type="match status" value="1"/>
</dbReference>
<dbReference type="InterPro" id="IPR007197">
    <property type="entry name" value="rSAM"/>
</dbReference>
<keyword evidence="5" id="KW-0004">4Fe-4S</keyword>
<dbReference type="EC" id="1.97.1.-" evidence="12"/>
<dbReference type="OrthoDB" id="9782387at2"/>
<dbReference type="SFLD" id="SFLDS00029">
    <property type="entry name" value="Radical_SAM"/>
    <property type="match status" value="1"/>
</dbReference>
<sequence length="199" mass="22139">MNYAEIKYFDIANGEGVRTSLFVSGCRRGCPGCFNSGAWSFAAGEPFTRAVEDKIIASLDHPFCDGLTVLGGEPMEPENQRGLVEFLERVRERFPRGARPDGSPAKTIWCFTGDTLDELMPGARHRTEVTGRMLDCIDILVDGPWVQELHDISLRFRGSSNQRLIDLNATRAAAVELGCPLSDAVRLWEDERVYATHSM</sequence>
<keyword evidence="7" id="KW-0479">Metal-binding</keyword>
<keyword evidence="14" id="KW-1185">Reference proteome</keyword>
<organism evidence="13 14">
    <name type="scientific">[Collinsella] massiliensis</name>
    <dbReference type="NCBI Taxonomy" id="1232426"/>
    <lineage>
        <taxon>Bacteria</taxon>
        <taxon>Bacillati</taxon>
        <taxon>Actinomycetota</taxon>
        <taxon>Coriobacteriia</taxon>
        <taxon>Coriobacteriales</taxon>
        <taxon>Coriobacteriaceae</taxon>
        <taxon>Enorma</taxon>
    </lineage>
</organism>
<dbReference type="Proteomes" id="UP000195781">
    <property type="component" value="Unassembled WGS sequence"/>
</dbReference>
<protein>
    <recommendedName>
        <fullName evidence="4 12">Anaerobic ribonucleoside-triphosphate reductase-activating protein</fullName>
        <ecNumber evidence="12">1.97.1.-</ecNumber>
    </recommendedName>
</protein>
<evidence type="ECO:0000256" key="9">
    <source>
        <dbReference type="ARBA" id="ARBA00023004"/>
    </source>
</evidence>
<dbReference type="InterPro" id="IPR012837">
    <property type="entry name" value="NrdG"/>
</dbReference>
<dbReference type="Pfam" id="PF13353">
    <property type="entry name" value="Fer4_12"/>
    <property type="match status" value="1"/>
</dbReference>
<dbReference type="SFLD" id="SFLDG01066">
    <property type="entry name" value="organic_radical-activating_enz"/>
    <property type="match status" value="1"/>
</dbReference>
<dbReference type="SFLD" id="SFLDF00299">
    <property type="entry name" value="anaerobic_ribonucleoside-triph"/>
    <property type="match status" value="1"/>
</dbReference>
<evidence type="ECO:0000256" key="3">
    <source>
        <dbReference type="ARBA" id="ARBA00009777"/>
    </source>
</evidence>
<keyword evidence="10" id="KW-0411">Iron-sulfur</keyword>
<evidence type="ECO:0000256" key="7">
    <source>
        <dbReference type="ARBA" id="ARBA00022723"/>
    </source>
</evidence>
<evidence type="ECO:0000256" key="10">
    <source>
        <dbReference type="ARBA" id="ARBA00023014"/>
    </source>
</evidence>
<accession>A0A1Y3Y2W2</accession>
<dbReference type="InterPro" id="IPR058240">
    <property type="entry name" value="rSAM_sf"/>
</dbReference>
<reference evidence="14" key="1">
    <citation type="submission" date="2017-04" db="EMBL/GenBank/DDBJ databases">
        <title>Function of individual gut microbiota members based on whole genome sequencing of pure cultures obtained from chicken caecum.</title>
        <authorList>
            <person name="Medvecky M."/>
            <person name="Cejkova D."/>
            <person name="Polansky O."/>
            <person name="Karasova D."/>
            <person name="Kubasova T."/>
            <person name="Cizek A."/>
            <person name="Rychlik I."/>
        </authorList>
    </citation>
    <scope>NUCLEOTIDE SEQUENCE [LARGE SCALE GENOMIC DNA]</scope>
    <source>
        <strain evidence="14">An5</strain>
    </source>
</reference>